<dbReference type="Gene3D" id="3.40.50.1820">
    <property type="entry name" value="alpha/beta hydrolase"/>
    <property type="match status" value="1"/>
</dbReference>
<protein>
    <submittedName>
        <fullName evidence="2">Dienelactone hydrolase family protein</fullName>
    </submittedName>
</protein>
<dbReference type="RefSeq" id="WP_047811686.1">
    <property type="nucleotide sequence ID" value="NZ_LDZY01000017.1"/>
</dbReference>
<sequence>MQDYIRGKESVIIVLHEIYGINPYIKWVCEHYSEAGYDVICPNFIKPEVYFDYDREEEAYKYFVNKVGFSQMVHEVGRILTKARTEYKKIFLLGFSVGATAAWFCSENENSVDGVICYYGSRIRDYLNITPRCPTLLIFAKEEKSFNVSELISVLREKKSVNVYVLNGKHGFSDLFSKNFNKQSQKAAQTLVNEFMTARRDTGAAT</sequence>
<comment type="caution">
    <text evidence="2">The sequence shown here is derived from an EMBL/GenBank/DDBJ whole genome shotgun (WGS) entry which is preliminary data.</text>
</comment>
<dbReference type="InterPro" id="IPR002925">
    <property type="entry name" value="Dienelactn_hydro"/>
</dbReference>
<evidence type="ECO:0000259" key="1">
    <source>
        <dbReference type="Pfam" id="PF01738"/>
    </source>
</evidence>
<feature type="domain" description="Dienelactone hydrolase" evidence="1">
    <location>
        <begin position="8"/>
        <end position="197"/>
    </location>
</feature>
<accession>A0A0J1FMA7</accession>
<dbReference type="Proteomes" id="UP000036356">
    <property type="component" value="Unassembled WGS sequence"/>
</dbReference>
<keyword evidence="2" id="KW-0378">Hydrolase</keyword>
<proteinExistence type="predicted"/>
<dbReference type="GO" id="GO:0016787">
    <property type="term" value="F:hydrolase activity"/>
    <property type="evidence" value="ECO:0007669"/>
    <property type="project" value="UniProtKB-KW"/>
</dbReference>
<dbReference type="EMBL" id="LDZY01000017">
    <property type="protein sequence ID" value="KLU64088.1"/>
    <property type="molecule type" value="Genomic_DNA"/>
</dbReference>
<dbReference type="PANTHER" id="PTHR46623">
    <property type="entry name" value="CARBOXYMETHYLENEBUTENOLIDASE-RELATED"/>
    <property type="match status" value="1"/>
</dbReference>
<evidence type="ECO:0000313" key="3">
    <source>
        <dbReference type="Proteomes" id="UP000036356"/>
    </source>
</evidence>
<dbReference type="PANTHER" id="PTHR46623:SF6">
    <property type="entry name" value="ALPHA_BETA-HYDROLASES SUPERFAMILY PROTEIN"/>
    <property type="match status" value="1"/>
</dbReference>
<dbReference type="InterPro" id="IPR029058">
    <property type="entry name" value="AB_hydrolase_fold"/>
</dbReference>
<gene>
    <name evidence="2" type="ORF">DEAC_c39030</name>
</gene>
<dbReference type="InterPro" id="IPR051049">
    <property type="entry name" value="Dienelactone_hydrolase-like"/>
</dbReference>
<dbReference type="SUPFAM" id="SSF53474">
    <property type="entry name" value="alpha/beta-Hydrolases"/>
    <property type="match status" value="1"/>
</dbReference>
<name>A0A0J1FMA7_9FIRM</name>
<evidence type="ECO:0000313" key="2">
    <source>
        <dbReference type="EMBL" id="KLU64088.1"/>
    </source>
</evidence>
<keyword evidence="3" id="KW-1185">Reference proteome</keyword>
<dbReference type="AlphaFoldDB" id="A0A0J1FMA7"/>
<dbReference type="STRING" id="476652.DEAC_c39030"/>
<dbReference type="Pfam" id="PF01738">
    <property type="entry name" value="DLH"/>
    <property type="match status" value="1"/>
</dbReference>
<dbReference type="PATRIC" id="fig|476652.3.peg.4131"/>
<reference evidence="2 3" key="1">
    <citation type="submission" date="2015-06" db="EMBL/GenBank/DDBJ databases">
        <title>Draft genome of the moderately acidophilic sulfate reducer Candidatus Desulfosporosinus acididurans strain M1.</title>
        <authorList>
            <person name="Poehlein A."/>
            <person name="Petzsch P."/>
            <person name="Johnson B.D."/>
            <person name="Schloemann M."/>
            <person name="Daniel R."/>
            <person name="Muehling M."/>
        </authorList>
    </citation>
    <scope>NUCLEOTIDE SEQUENCE [LARGE SCALE GENOMIC DNA]</scope>
    <source>
        <strain evidence="2 3">M1</strain>
    </source>
</reference>
<organism evidence="2 3">
    <name type="scientific">Desulfosporosinus acididurans</name>
    <dbReference type="NCBI Taxonomy" id="476652"/>
    <lineage>
        <taxon>Bacteria</taxon>
        <taxon>Bacillati</taxon>
        <taxon>Bacillota</taxon>
        <taxon>Clostridia</taxon>
        <taxon>Eubacteriales</taxon>
        <taxon>Desulfitobacteriaceae</taxon>
        <taxon>Desulfosporosinus</taxon>
    </lineage>
</organism>